<evidence type="ECO:0000256" key="2">
    <source>
        <dbReference type="ARBA" id="ARBA00004286"/>
    </source>
</evidence>
<dbReference type="InterPro" id="IPR036277">
    <property type="entry name" value="SMC_hinge_sf"/>
</dbReference>
<dbReference type="GO" id="GO:0051276">
    <property type="term" value="P:chromosome organization"/>
    <property type="evidence" value="ECO:0007669"/>
    <property type="project" value="InterPro"/>
</dbReference>
<protein>
    <recommendedName>
        <fullName evidence="13">Rad50/SbcC-type AAA domain-containing protein</fullName>
    </recommendedName>
</protein>
<dbReference type="PANTHER" id="PTHR19306">
    <property type="entry name" value="STRUCTURAL MAINTENANCE OF CHROMOSOMES 5,6 SMC5, SMC6"/>
    <property type="match status" value="1"/>
</dbReference>
<dbReference type="Pfam" id="PF13476">
    <property type="entry name" value="AAA_23"/>
    <property type="match status" value="1"/>
</dbReference>
<evidence type="ECO:0000256" key="9">
    <source>
        <dbReference type="ARBA" id="ARBA00023172"/>
    </source>
</evidence>
<accession>A0AAV7HBN8</accession>
<keyword evidence="15" id="KW-1185">Reference proteome</keyword>
<dbReference type="GO" id="GO:0005634">
    <property type="term" value="C:nucleus"/>
    <property type="evidence" value="ECO:0007669"/>
    <property type="project" value="UniProtKB-SubCell"/>
</dbReference>
<keyword evidence="4" id="KW-0158">Chromosome</keyword>
<feature type="coiled-coil region" evidence="12">
    <location>
        <begin position="281"/>
        <end position="315"/>
    </location>
</feature>
<gene>
    <name evidence="14" type="ORF">IEQ34_005638</name>
</gene>
<dbReference type="GO" id="GO:0035861">
    <property type="term" value="C:site of double-strand break"/>
    <property type="evidence" value="ECO:0007669"/>
    <property type="project" value="TreeGrafter"/>
</dbReference>
<keyword evidence="10" id="KW-0234">DNA repair</keyword>
<evidence type="ECO:0000256" key="8">
    <source>
        <dbReference type="ARBA" id="ARBA00023054"/>
    </source>
</evidence>
<dbReference type="GO" id="GO:0005524">
    <property type="term" value="F:ATP binding"/>
    <property type="evidence" value="ECO:0007669"/>
    <property type="project" value="UniProtKB-KW"/>
</dbReference>
<dbReference type="InterPro" id="IPR038729">
    <property type="entry name" value="Rad50/SbcC_AAA"/>
</dbReference>
<feature type="coiled-coil region" evidence="12">
    <location>
        <begin position="355"/>
        <end position="488"/>
    </location>
</feature>
<reference evidence="14 15" key="1">
    <citation type="journal article" date="2021" name="Hortic Res">
        <title>Chromosome-scale assembly of the Dendrobium chrysotoxum genome enhances the understanding of orchid evolution.</title>
        <authorList>
            <person name="Zhang Y."/>
            <person name="Zhang G.Q."/>
            <person name="Zhang D."/>
            <person name="Liu X.D."/>
            <person name="Xu X.Y."/>
            <person name="Sun W.H."/>
            <person name="Yu X."/>
            <person name="Zhu X."/>
            <person name="Wang Z.W."/>
            <person name="Zhao X."/>
            <person name="Zhong W.Y."/>
            <person name="Chen H."/>
            <person name="Yin W.L."/>
            <person name="Huang T."/>
            <person name="Niu S.C."/>
            <person name="Liu Z.J."/>
        </authorList>
    </citation>
    <scope>NUCLEOTIDE SEQUENCE [LARGE SCALE GENOMIC DNA]</scope>
    <source>
        <strain evidence="14">Lindl</strain>
    </source>
</reference>
<evidence type="ECO:0000256" key="10">
    <source>
        <dbReference type="ARBA" id="ARBA00023204"/>
    </source>
</evidence>
<dbReference type="GO" id="GO:0030915">
    <property type="term" value="C:Smc5-Smc6 complex"/>
    <property type="evidence" value="ECO:0007669"/>
    <property type="project" value="TreeGrafter"/>
</dbReference>
<evidence type="ECO:0000259" key="13">
    <source>
        <dbReference type="Pfam" id="PF13476"/>
    </source>
</evidence>
<dbReference type="Gene3D" id="3.40.50.300">
    <property type="entry name" value="P-loop containing nucleotide triphosphate hydrolases"/>
    <property type="match status" value="2"/>
</dbReference>
<evidence type="ECO:0000256" key="5">
    <source>
        <dbReference type="ARBA" id="ARBA00022741"/>
    </source>
</evidence>
<dbReference type="SUPFAM" id="SSF52540">
    <property type="entry name" value="P-loop containing nucleoside triphosphate hydrolases"/>
    <property type="match status" value="1"/>
</dbReference>
<proteinExistence type="inferred from homology"/>
<keyword evidence="7" id="KW-0067">ATP-binding</keyword>
<feature type="coiled-coil region" evidence="12">
    <location>
        <begin position="932"/>
        <end position="966"/>
    </location>
</feature>
<dbReference type="GO" id="GO:0003697">
    <property type="term" value="F:single-stranded DNA binding"/>
    <property type="evidence" value="ECO:0007669"/>
    <property type="project" value="TreeGrafter"/>
</dbReference>
<name>A0AAV7HBN8_DENCH</name>
<dbReference type="SUPFAM" id="SSF75553">
    <property type="entry name" value="Smc hinge domain"/>
    <property type="match status" value="1"/>
</dbReference>
<organism evidence="14 15">
    <name type="scientific">Dendrobium chrysotoxum</name>
    <name type="common">Orchid</name>
    <dbReference type="NCBI Taxonomy" id="161865"/>
    <lineage>
        <taxon>Eukaryota</taxon>
        <taxon>Viridiplantae</taxon>
        <taxon>Streptophyta</taxon>
        <taxon>Embryophyta</taxon>
        <taxon>Tracheophyta</taxon>
        <taxon>Spermatophyta</taxon>
        <taxon>Magnoliopsida</taxon>
        <taxon>Liliopsida</taxon>
        <taxon>Asparagales</taxon>
        <taxon>Orchidaceae</taxon>
        <taxon>Epidendroideae</taxon>
        <taxon>Malaxideae</taxon>
        <taxon>Dendrobiinae</taxon>
        <taxon>Dendrobium</taxon>
    </lineage>
</organism>
<evidence type="ECO:0000256" key="4">
    <source>
        <dbReference type="ARBA" id="ARBA00022454"/>
    </source>
</evidence>
<evidence type="ECO:0000313" key="15">
    <source>
        <dbReference type="Proteomes" id="UP000775213"/>
    </source>
</evidence>
<comment type="subcellular location">
    <subcellularLocation>
        <location evidence="2">Chromosome</location>
    </subcellularLocation>
    <subcellularLocation>
        <location evidence="1">Nucleus</location>
    </subcellularLocation>
</comment>
<comment type="caution">
    <text evidence="14">The sequence shown here is derived from an EMBL/GenBank/DDBJ whole genome shotgun (WGS) entry which is preliminary data.</text>
</comment>
<keyword evidence="11" id="KW-0539">Nucleus</keyword>
<evidence type="ECO:0000256" key="7">
    <source>
        <dbReference type="ARBA" id="ARBA00022840"/>
    </source>
</evidence>
<feature type="coiled-coil region" evidence="12">
    <location>
        <begin position="809"/>
        <end position="871"/>
    </location>
</feature>
<keyword evidence="9" id="KW-0233">DNA recombination</keyword>
<dbReference type="AlphaFoldDB" id="A0AAV7HBN8"/>
<sequence>MGRKQGTSTSKGCHCGENLGKHSFGGLLLLPYSARLLSSCGLFLLFDVSVSSFPRTFVALPSFLIASHMEASRVFSEQVKPARSGAGIISRIRLENFMCHSSLQIDLGDWVNFITGQNGSGKSAILTALCVAFGCRAKGTQRANTLKDFIKTGCRQGASVTQHLLIREKRLREDSFMPETYGNMIIVERRITDSSSSISLRDHQGRKVAQRSKELDELIDYFNIDVENPCVIMSQDKSREFLHSGNDKDKFKFFFKATLLQQVSELLEGIKSHLNAADAILAELELSVRPIIEEVKELREKIKNMEHVEEITQEVQNLKKKLAWSWVYDVDRQIADQNVKFEKLKDRVPTCQARIDRLANRLNELKTLLDDKKAQIKSLMEKTSDVRRMKEGLQNNLLLAKKERAELEAEYSRGDSLILEMRKRVRLLEQQIHDTQEQHMKVTQAEEAEFEKRMQKLQDEINLVQRNVSRLQEEEKALTERLLIARDTIKELVKEVHDNEKKCHGLCSQSQALKQQQTNKVTAFGGHKVLSLLHAIERHQRKFKCPPIGPIGAHVSLANDDTWALAVENAIGRLLDAFIVSDHKDSLVLRACAREANYHNLQIIIYDFSRPRLNIPSNLLPTTCHSTTISVLHTENPTIWNVLVDMGSAERQVLVPNYEIGKDVAFEQRIHNMKEVYTSDGFRMFYRGSVQTTLPPNKRIRNGRLCSSVENQIHDLEKETKIVQELMEEGKERKRNADIASQDLEEEVRNVKRRRISEERSLMSKLLTLKDMKSSRSTEAIPDAAANEVEVRQEIMQVQDDIQAKGLLLEKVRVRMIMAEEKANDLKRSFESLCDSAKGEIDTIEGAERELLLAEEELNVAEAEKAHYEGVMQNKVLHDIREAETYLSELQRIHQENFRKASIICPEHEVMALGGCSGSTPEQLSAKLNRLNQRLLQESRRYTESIDDLRQMHDKKERKVTKKQRTYAAFREKLNACQKALELRWSKFHRNANFLKREFNGHLLKKGISGKITVDYDKKLLSVEVKMPQDASGNNIRDTRGGERSFSTLCFALALHDMTEAPFRAMDEFDDAVSRKISLDAIVEFAINQGWGQSQKAADASASFLMIRII</sequence>
<dbReference type="GO" id="GO:0003684">
    <property type="term" value="F:damaged DNA binding"/>
    <property type="evidence" value="ECO:0007669"/>
    <property type="project" value="TreeGrafter"/>
</dbReference>
<evidence type="ECO:0000256" key="12">
    <source>
        <dbReference type="SAM" id="Coils"/>
    </source>
</evidence>
<keyword evidence="8 12" id="KW-0175">Coiled coil</keyword>
<dbReference type="PANTHER" id="PTHR19306:SF6">
    <property type="entry name" value="STRUCTURAL MAINTENANCE OF CHROMOSOMES PROTEIN 6"/>
    <property type="match status" value="1"/>
</dbReference>
<evidence type="ECO:0000256" key="6">
    <source>
        <dbReference type="ARBA" id="ARBA00022763"/>
    </source>
</evidence>
<dbReference type="Proteomes" id="UP000775213">
    <property type="component" value="Unassembled WGS sequence"/>
</dbReference>
<dbReference type="GO" id="GO:0000724">
    <property type="term" value="P:double-strand break repair via homologous recombination"/>
    <property type="evidence" value="ECO:0007669"/>
    <property type="project" value="TreeGrafter"/>
</dbReference>
<evidence type="ECO:0000256" key="11">
    <source>
        <dbReference type="ARBA" id="ARBA00023242"/>
    </source>
</evidence>
<keyword evidence="6" id="KW-0227">DNA damage</keyword>
<evidence type="ECO:0000313" key="14">
    <source>
        <dbReference type="EMBL" id="KAH0465535.1"/>
    </source>
</evidence>
<evidence type="ECO:0000256" key="1">
    <source>
        <dbReference type="ARBA" id="ARBA00004123"/>
    </source>
</evidence>
<feature type="coiled-coil region" evidence="12">
    <location>
        <begin position="706"/>
        <end position="761"/>
    </location>
</feature>
<comment type="similarity">
    <text evidence="3">Belongs to the SMC family. SMC6 subfamily.</text>
</comment>
<evidence type="ECO:0000256" key="3">
    <source>
        <dbReference type="ARBA" id="ARBA00006793"/>
    </source>
</evidence>
<dbReference type="EMBL" id="JAGFBR010000006">
    <property type="protein sequence ID" value="KAH0465535.1"/>
    <property type="molecule type" value="Genomic_DNA"/>
</dbReference>
<feature type="domain" description="Rad50/SbcC-type AAA" evidence="13">
    <location>
        <begin position="91"/>
        <end position="322"/>
    </location>
</feature>
<keyword evidence="5" id="KW-0547">Nucleotide-binding</keyword>
<dbReference type="InterPro" id="IPR027417">
    <property type="entry name" value="P-loop_NTPase"/>
</dbReference>